<reference evidence="1" key="1">
    <citation type="submission" date="2020-05" db="EMBL/GenBank/DDBJ databases">
        <authorList>
            <person name="Chiriac C."/>
            <person name="Salcher M."/>
            <person name="Ghai R."/>
            <person name="Kavagutti S V."/>
        </authorList>
    </citation>
    <scope>NUCLEOTIDE SEQUENCE</scope>
</reference>
<dbReference type="AlphaFoldDB" id="A0A6J6ZN88"/>
<organism evidence="1">
    <name type="scientific">freshwater metagenome</name>
    <dbReference type="NCBI Taxonomy" id="449393"/>
    <lineage>
        <taxon>unclassified sequences</taxon>
        <taxon>metagenomes</taxon>
        <taxon>ecological metagenomes</taxon>
    </lineage>
</organism>
<proteinExistence type="predicted"/>
<accession>A0A6J6ZN88</accession>
<dbReference type="EMBL" id="CAFABG010000014">
    <property type="protein sequence ID" value="CAB4823050.1"/>
    <property type="molecule type" value="Genomic_DNA"/>
</dbReference>
<evidence type="ECO:0000313" key="1">
    <source>
        <dbReference type="EMBL" id="CAB4823050.1"/>
    </source>
</evidence>
<gene>
    <name evidence="1" type="ORF">UFOPK3181_00341</name>
</gene>
<name>A0A6J6ZN88_9ZZZZ</name>
<sequence>MSKKLRYFSSFIGLALVFLVNPAHAATKPTPLPGVMAVDLYMNLEKQGWKCARPHQAKDILDPSKVDKNTTTFDCFSKDKTAYAIAWGTTASNMTWITADATSKASYGWLGFIATLPITGVDQAAAQKWVLTTIKTNKSTNKLFGNIKFTISAGKGIARTLEIAHKSTKHP</sequence>
<protein>
    <submittedName>
        <fullName evidence="1">Unannotated protein</fullName>
    </submittedName>
</protein>